<dbReference type="SUPFAM" id="SSF103473">
    <property type="entry name" value="MFS general substrate transporter"/>
    <property type="match status" value="1"/>
</dbReference>
<feature type="transmembrane region" description="Helical" evidence="8">
    <location>
        <begin position="139"/>
        <end position="158"/>
    </location>
</feature>
<dbReference type="InterPro" id="IPR004638">
    <property type="entry name" value="EmrB-like"/>
</dbReference>
<dbReference type="Gene3D" id="1.20.1250.20">
    <property type="entry name" value="MFS general substrate transporter like domains"/>
    <property type="match status" value="1"/>
</dbReference>
<feature type="transmembrane region" description="Helical" evidence="8">
    <location>
        <begin position="164"/>
        <end position="185"/>
    </location>
</feature>
<accession>A0A8D5UF62</accession>
<feature type="transmembrane region" description="Helical" evidence="8">
    <location>
        <begin position="492"/>
        <end position="511"/>
    </location>
</feature>
<evidence type="ECO:0000256" key="6">
    <source>
        <dbReference type="ARBA" id="ARBA00023136"/>
    </source>
</evidence>
<evidence type="ECO:0000259" key="9">
    <source>
        <dbReference type="PROSITE" id="PS50850"/>
    </source>
</evidence>
<evidence type="ECO:0000313" key="10">
    <source>
        <dbReference type="EMBL" id="BCU81113.1"/>
    </source>
</evidence>
<dbReference type="GO" id="GO:0005886">
    <property type="term" value="C:plasma membrane"/>
    <property type="evidence" value="ECO:0007669"/>
    <property type="project" value="UniProtKB-SubCell"/>
</dbReference>
<dbReference type="EMBL" id="AP024601">
    <property type="protein sequence ID" value="BCU81113.1"/>
    <property type="molecule type" value="Genomic_DNA"/>
</dbReference>
<keyword evidence="11" id="KW-1185">Reference proteome</keyword>
<dbReference type="Pfam" id="PF07690">
    <property type="entry name" value="MFS_1"/>
    <property type="match status" value="1"/>
</dbReference>
<sequence length="542" mass="58828">MEHLDAKRKMTIMLAIMASMLFAALNQTIVGNALPRIVSKLGGMSYFNWVFTIYMLTSSITAILVGKLSDIYGRKPFLLIGIGVFVMGSLLCGTATDIFQLILYRGFQGLGGGMIMSTAFTSVGDLFPPRERGRWQGALSAAFGVASVLGPTLGGYIVDHWEWHWVFWIFLPFGLVAFMLIWWLFPSVSHKENEPIDIAGSAFLAFTITPILLAFSWAGSKYAWSSPIIIGLFSGSMLALALFIWVELKAKNPVLPLHLFGNRVFTLSNLVNFTLGIGMFGAIIYTPFFIQGVIGTSATQSSFVTIPLTLSMVVASIIGGQIVSRTGRYKGLALFGILLMAGGMYLMSLLDTDATNESVVLYMIVIGTGLGIAFPIFTLTVQNAVEHRHLGVATSSTQLFRQMGGTVGVAVMGTILSSHMKDEMSRLAAQHPTQPAPSPALAQKLSALHNPQILLNPDRLVQIRNSLPESMAGMFDQIVLMLRTTLAHALDSVFLAGAIVLFTALVFTLWLKEIPLRTSNRSDGPPQREGSADCVVQEQAST</sequence>
<feature type="transmembrane region" description="Helical" evidence="8">
    <location>
        <begin position="77"/>
        <end position="103"/>
    </location>
</feature>
<feature type="transmembrane region" description="Helical" evidence="8">
    <location>
        <begin position="224"/>
        <end position="246"/>
    </location>
</feature>
<evidence type="ECO:0000256" key="1">
    <source>
        <dbReference type="ARBA" id="ARBA00004651"/>
    </source>
</evidence>
<dbReference type="AlphaFoldDB" id="A0A8D5UF62"/>
<dbReference type="NCBIfam" id="TIGR00711">
    <property type="entry name" value="efflux_EmrB"/>
    <property type="match status" value="1"/>
</dbReference>
<evidence type="ECO:0000256" key="3">
    <source>
        <dbReference type="ARBA" id="ARBA00022475"/>
    </source>
</evidence>
<dbReference type="GO" id="GO:0022857">
    <property type="term" value="F:transmembrane transporter activity"/>
    <property type="evidence" value="ECO:0007669"/>
    <property type="project" value="InterPro"/>
</dbReference>
<organism evidence="10 11">
    <name type="scientific">Polycladomyces abyssicola</name>
    <dbReference type="NCBI Taxonomy" id="1125966"/>
    <lineage>
        <taxon>Bacteria</taxon>
        <taxon>Bacillati</taxon>
        <taxon>Bacillota</taxon>
        <taxon>Bacilli</taxon>
        <taxon>Bacillales</taxon>
        <taxon>Thermoactinomycetaceae</taxon>
        <taxon>Polycladomyces</taxon>
    </lineage>
</organism>
<feature type="transmembrane region" description="Helical" evidence="8">
    <location>
        <begin position="109"/>
        <end position="127"/>
    </location>
</feature>
<comment type="subcellular location">
    <subcellularLocation>
        <location evidence="1">Cell membrane</location>
        <topology evidence="1">Multi-pass membrane protein</topology>
    </subcellularLocation>
</comment>
<feature type="transmembrane region" description="Helical" evidence="8">
    <location>
        <begin position="12"/>
        <end position="34"/>
    </location>
</feature>
<feature type="domain" description="Major facilitator superfamily (MFS) profile" evidence="9">
    <location>
        <begin position="12"/>
        <end position="515"/>
    </location>
</feature>
<protein>
    <submittedName>
        <fullName evidence="10">MFS transporter</fullName>
    </submittedName>
</protein>
<feature type="transmembrane region" description="Helical" evidence="8">
    <location>
        <begin position="267"/>
        <end position="290"/>
    </location>
</feature>
<keyword evidence="3" id="KW-1003">Cell membrane</keyword>
<evidence type="ECO:0000256" key="4">
    <source>
        <dbReference type="ARBA" id="ARBA00022692"/>
    </source>
</evidence>
<keyword evidence="5 8" id="KW-1133">Transmembrane helix</keyword>
<dbReference type="InterPro" id="IPR005829">
    <property type="entry name" value="Sugar_transporter_CS"/>
</dbReference>
<dbReference type="PANTHER" id="PTHR23501">
    <property type="entry name" value="MAJOR FACILITATOR SUPERFAMILY"/>
    <property type="match status" value="1"/>
</dbReference>
<feature type="transmembrane region" description="Helical" evidence="8">
    <location>
        <begin position="359"/>
        <end position="379"/>
    </location>
</feature>
<feature type="transmembrane region" description="Helical" evidence="8">
    <location>
        <begin position="46"/>
        <end position="65"/>
    </location>
</feature>
<gene>
    <name evidence="10" type="ORF">JIR001_08960</name>
</gene>
<feature type="transmembrane region" description="Helical" evidence="8">
    <location>
        <begin position="331"/>
        <end position="347"/>
    </location>
</feature>
<keyword evidence="6 8" id="KW-0472">Membrane</keyword>
<dbReference type="PANTHER" id="PTHR23501:SF197">
    <property type="entry name" value="COMD"/>
    <property type="match status" value="1"/>
</dbReference>
<reference evidence="10" key="2">
    <citation type="journal article" date="2021" name="Microbiol. Resour. Announc.">
        <title>Complete Genome Sequence of Polycladomyces abyssicola JIR-001T, Isolated from Hemipelagic Sediment in Deep Seawater.</title>
        <authorList>
            <person name="Tsubouchi T."/>
            <person name="Kaneko Y."/>
        </authorList>
    </citation>
    <scope>NUCLEOTIDE SEQUENCE</scope>
    <source>
        <strain evidence="10">JIR-001</strain>
    </source>
</reference>
<dbReference type="InterPro" id="IPR011701">
    <property type="entry name" value="MFS"/>
</dbReference>
<feature type="region of interest" description="Disordered" evidence="7">
    <location>
        <begin position="518"/>
        <end position="542"/>
    </location>
</feature>
<dbReference type="RefSeq" id="WP_212774396.1">
    <property type="nucleotide sequence ID" value="NZ_AP024601.1"/>
</dbReference>
<name>A0A8D5UF62_9BACL</name>
<keyword evidence="4 8" id="KW-0812">Transmembrane</keyword>
<evidence type="ECO:0000256" key="2">
    <source>
        <dbReference type="ARBA" id="ARBA00022448"/>
    </source>
</evidence>
<reference evidence="10" key="1">
    <citation type="journal article" date="2013" name="Int. J. Syst. Evol. Microbiol.">
        <title>Polycladomyces abyssicola gen. nov., sp. nov., a thermophilic filamentous bacterium isolated from hemipelagic sediment.</title>
        <authorList>
            <person name="Tsubouchi T."/>
            <person name="Shimane Y."/>
            <person name="Mori K."/>
            <person name="Usui K."/>
            <person name="Hiraki T."/>
            <person name="Tame A."/>
            <person name="Uematsu K."/>
            <person name="Maruyama T."/>
            <person name="Hatada Y."/>
        </authorList>
    </citation>
    <scope>NUCLEOTIDE SEQUENCE</scope>
    <source>
        <strain evidence="10">JIR-001</strain>
    </source>
</reference>
<dbReference type="PROSITE" id="PS50850">
    <property type="entry name" value="MFS"/>
    <property type="match status" value="1"/>
</dbReference>
<dbReference type="Proteomes" id="UP000677436">
    <property type="component" value="Chromosome"/>
</dbReference>
<dbReference type="FunFam" id="1.20.1720.10:FF:000004">
    <property type="entry name" value="EmrB/QacA family drug resistance transporter"/>
    <property type="match status" value="1"/>
</dbReference>
<feature type="transmembrane region" description="Helical" evidence="8">
    <location>
        <begin position="197"/>
        <end position="218"/>
    </location>
</feature>
<evidence type="ECO:0000313" key="11">
    <source>
        <dbReference type="Proteomes" id="UP000677436"/>
    </source>
</evidence>
<keyword evidence="2" id="KW-0813">Transport</keyword>
<evidence type="ECO:0000256" key="8">
    <source>
        <dbReference type="SAM" id="Phobius"/>
    </source>
</evidence>
<evidence type="ECO:0000256" key="7">
    <source>
        <dbReference type="SAM" id="MobiDB-lite"/>
    </source>
</evidence>
<dbReference type="PRINTS" id="PR01036">
    <property type="entry name" value="TCRTETB"/>
</dbReference>
<dbReference type="InterPro" id="IPR020846">
    <property type="entry name" value="MFS_dom"/>
</dbReference>
<dbReference type="Gene3D" id="1.20.1720.10">
    <property type="entry name" value="Multidrug resistance protein D"/>
    <property type="match status" value="1"/>
</dbReference>
<evidence type="ECO:0000256" key="5">
    <source>
        <dbReference type="ARBA" id="ARBA00022989"/>
    </source>
</evidence>
<proteinExistence type="predicted"/>
<dbReference type="PROSITE" id="PS00216">
    <property type="entry name" value="SUGAR_TRANSPORT_1"/>
    <property type="match status" value="1"/>
</dbReference>
<dbReference type="InterPro" id="IPR036259">
    <property type="entry name" value="MFS_trans_sf"/>
</dbReference>
<feature type="transmembrane region" description="Helical" evidence="8">
    <location>
        <begin position="302"/>
        <end position="324"/>
    </location>
</feature>
<dbReference type="CDD" id="cd17502">
    <property type="entry name" value="MFS_Azr1_MDR_like"/>
    <property type="match status" value="1"/>
</dbReference>
<dbReference type="KEGG" id="pabs:JIR001_08960"/>